<dbReference type="PANTHER" id="PTHR10458">
    <property type="entry name" value="PEPTIDE DEFORMYLASE"/>
    <property type="match status" value="1"/>
</dbReference>
<dbReference type="EMBL" id="OU343031">
    <property type="protein sequence ID" value="CAG7595069.1"/>
    <property type="molecule type" value="Genomic_DNA"/>
</dbReference>
<dbReference type="KEGG" id="vtr:MYVALT_G_00440"/>
<keyword evidence="1" id="KW-0479">Metal-binding</keyword>
<dbReference type="GO" id="GO:0006412">
    <property type="term" value="P:translation"/>
    <property type="evidence" value="ECO:0007669"/>
    <property type="project" value="UniProtKB-UniRule"/>
</dbReference>
<dbReference type="InterPro" id="IPR023635">
    <property type="entry name" value="Peptide_deformylase"/>
</dbReference>
<dbReference type="Proteomes" id="UP000693996">
    <property type="component" value="Chromosome"/>
</dbReference>
<sequence length="164" mass="18761">MAVLRILHYPDKRLHRVAKLVRHIDRRIRKLVADMAETMYLASGVGLAATQVNIHERVIVVDVSNTHNALRVFINPDIIWLSKARTVNEEGCLSLPGIYEGVERANQICVQALNEHGEKFKLECEGFLAICIQHEIDHLFGKVFIEHLSLLKQMQLKTKMKKSD</sequence>
<keyword evidence="1" id="KW-0648">Protein biosynthesis</keyword>
<dbReference type="CDD" id="cd00487">
    <property type="entry name" value="Pep_deformylase"/>
    <property type="match status" value="1"/>
</dbReference>
<proteinExistence type="inferred from homology"/>
<dbReference type="PANTHER" id="PTHR10458:SF22">
    <property type="entry name" value="PEPTIDE DEFORMYLASE"/>
    <property type="match status" value="1"/>
</dbReference>
<dbReference type="EC" id="3.5.1.88" evidence="1"/>
<dbReference type="NCBIfam" id="TIGR00079">
    <property type="entry name" value="pept_deformyl"/>
    <property type="match status" value="1"/>
</dbReference>
<protein>
    <recommendedName>
        <fullName evidence="1">Peptide deformylase</fullName>
        <shortName evidence="1">PDF</shortName>
        <ecNumber evidence="1">3.5.1.88</ecNumber>
    </recommendedName>
    <alternativeName>
        <fullName evidence="1">Polypeptide deformylase</fullName>
    </alternativeName>
</protein>
<dbReference type="AlphaFoldDB" id="A0A916NUC3"/>
<gene>
    <name evidence="2" type="primary">def1</name>
    <name evidence="1" type="synonym">def</name>
    <name evidence="2" type="ORF">MYVALT_G_00440</name>
</gene>
<dbReference type="RefSeq" id="WP_216796293.1">
    <property type="nucleotide sequence ID" value="NZ_OU343031.1"/>
</dbReference>
<dbReference type="NCBIfam" id="NF001159">
    <property type="entry name" value="PRK00150.1-3"/>
    <property type="match status" value="1"/>
</dbReference>
<dbReference type="GO" id="GO:0042586">
    <property type="term" value="F:peptide deformylase activity"/>
    <property type="evidence" value="ECO:0007669"/>
    <property type="project" value="UniProtKB-UniRule"/>
</dbReference>
<feature type="binding site" evidence="1">
    <location>
        <position position="92"/>
    </location>
    <ligand>
        <name>Fe cation</name>
        <dbReference type="ChEBI" id="CHEBI:24875"/>
    </ligand>
</feature>
<accession>A0A916NUC3</accession>
<keyword evidence="1" id="KW-0408">Iron</keyword>
<feature type="binding site" evidence="1">
    <location>
        <position position="134"/>
    </location>
    <ligand>
        <name>Fe cation</name>
        <dbReference type="ChEBI" id="CHEBI:24875"/>
    </ligand>
</feature>
<reference evidence="2" key="1">
    <citation type="submission" date="2021-06" db="EMBL/GenBank/DDBJ databases">
        <authorList>
            <person name="Szabo G."/>
        </authorList>
    </citation>
    <scope>NUCLEOTIDE SEQUENCE</scope>
    <source>
        <strain evidence="2">MYVALT</strain>
    </source>
</reference>
<feature type="binding site" evidence="1">
    <location>
        <position position="138"/>
    </location>
    <ligand>
        <name>Fe cation</name>
        <dbReference type="ChEBI" id="CHEBI:24875"/>
    </ligand>
</feature>
<evidence type="ECO:0000313" key="2">
    <source>
        <dbReference type="EMBL" id="CAG7595069.1"/>
    </source>
</evidence>
<evidence type="ECO:0000256" key="1">
    <source>
        <dbReference type="HAMAP-Rule" id="MF_00163"/>
    </source>
</evidence>
<dbReference type="Pfam" id="PF01327">
    <property type="entry name" value="Pep_deformylase"/>
    <property type="match status" value="1"/>
</dbReference>
<dbReference type="GO" id="GO:0046872">
    <property type="term" value="F:metal ion binding"/>
    <property type="evidence" value="ECO:0007669"/>
    <property type="project" value="UniProtKB-KW"/>
</dbReference>
<keyword evidence="1 2" id="KW-0378">Hydrolase</keyword>
<comment type="catalytic activity">
    <reaction evidence="1">
        <text>N-terminal N-formyl-L-methionyl-[peptide] + H2O = N-terminal L-methionyl-[peptide] + formate</text>
        <dbReference type="Rhea" id="RHEA:24420"/>
        <dbReference type="Rhea" id="RHEA-COMP:10639"/>
        <dbReference type="Rhea" id="RHEA-COMP:10640"/>
        <dbReference type="ChEBI" id="CHEBI:15377"/>
        <dbReference type="ChEBI" id="CHEBI:15740"/>
        <dbReference type="ChEBI" id="CHEBI:49298"/>
        <dbReference type="ChEBI" id="CHEBI:64731"/>
        <dbReference type="EC" id="3.5.1.88"/>
    </reaction>
</comment>
<dbReference type="PIRSF" id="PIRSF004749">
    <property type="entry name" value="Pep_def"/>
    <property type="match status" value="1"/>
</dbReference>
<evidence type="ECO:0000313" key="3">
    <source>
        <dbReference type="Proteomes" id="UP000693996"/>
    </source>
</evidence>
<feature type="active site" evidence="1">
    <location>
        <position position="135"/>
    </location>
</feature>
<comment type="cofactor">
    <cofactor evidence="1">
        <name>Fe(2+)</name>
        <dbReference type="ChEBI" id="CHEBI:29033"/>
    </cofactor>
    <text evidence="1">Binds 1 Fe(2+) ion.</text>
</comment>
<dbReference type="HAMAP" id="MF_00163">
    <property type="entry name" value="Pep_deformylase"/>
    <property type="match status" value="1"/>
</dbReference>
<comment type="function">
    <text evidence="1">Removes the formyl group from the N-terminal Met of newly synthesized proteins. Requires at least a dipeptide for an efficient rate of reaction. N-terminal L-methionine is a prerequisite for activity but the enzyme has broad specificity at other positions.</text>
</comment>
<name>A0A916NUC3_9BURK</name>
<keyword evidence="3" id="KW-1185">Reference proteome</keyword>
<organism evidence="2 3">
    <name type="scientific">Candidatus Vallotiella hemipterorum</name>
    <dbReference type="NCBI Taxonomy" id="1177213"/>
    <lineage>
        <taxon>Bacteria</taxon>
        <taxon>Pseudomonadati</taxon>
        <taxon>Pseudomonadota</taxon>
        <taxon>Betaproteobacteria</taxon>
        <taxon>Burkholderiales</taxon>
        <taxon>Burkholderiaceae</taxon>
        <taxon>Candidatus Vallotiella</taxon>
    </lineage>
</organism>
<comment type="similarity">
    <text evidence="1">Belongs to the polypeptide deformylase family.</text>
</comment>